<dbReference type="EMBL" id="PEYM01000110">
    <property type="protein sequence ID" value="PIS28944.1"/>
    <property type="molecule type" value="Genomic_DNA"/>
</dbReference>
<dbReference type="Proteomes" id="UP000231343">
    <property type="component" value="Unassembled WGS sequence"/>
</dbReference>
<dbReference type="Pfam" id="PF13749">
    <property type="entry name" value="HATPase_c_4"/>
    <property type="match status" value="1"/>
</dbReference>
<comment type="caution">
    <text evidence="1">The sequence shown here is derived from an EMBL/GenBank/DDBJ whole genome shotgun (WGS) entry which is preliminary data.</text>
</comment>
<protein>
    <submittedName>
        <fullName evidence="1">Uncharacterized protein</fullName>
    </submittedName>
</protein>
<dbReference type="AlphaFoldDB" id="A0A2H0XVH6"/>
<dbReference type="Gene3D" id="3.30.565.60">
    <property type="match status" value="1"/>
</dbReference>
<evidence type="ECO:0000313" key="2">
    <source>
        <dbReference type="Proteomes" id="UP000231343"/>
    </source>
</evidence>
<evidence type="ECO:0000313" key="1">
    <source>
        <dbReference type="EMBL" id="PIS28944.1"/>
    </source>
</evidence>
<dbReference type="InterPro" id="IPR038475">
    <property type="entry name" value="RecG_C_sf"/>
</dbReference>
<gene>
    <name evidence="1" type="ORF">COT42_06620</name>
</gene>
<dbReference type="PANTHER" id="PTHR30595:SF6">
    <property type="entry name" value="SCHLAFEN ALBA-2 DOMAIN-CONTAINING PROTEIN"/>
    <property type="match status" value="1"/>
</dbReference>
<accession>A0A2H0XVH6</accession>
<dbReference type="SUPFAM" id="SSF46785">
    <property type="entry name" value="Winged helix' DNA-binding domain"/>
    <property type="match status" value="1"/>
</dbReference>
<dbReference type="PANTHER" id="PTHR30595">
    <property type="entry name" value="GLPR-RELATED TRANSCRIPTIONAL REPRESSOR"/>
    <property type="match status" value="1"/>
</dbReference>
<name>A0A2H0XVH6_UNCSA</name>
<sequence length="351" mass="40635">MVTGREKPYTVSGHFYLRQGANSQQLKRDEIRSLFQKENLIRFDRKANPDFIMEKDFDNEKFKAFVSKAGMDSSLPKEHVLQNLGLMSEDKLNNAGVLFFSRKASRFFLNSIITCVLYGSKTKSKILDKQDFSDDFISNFNNAVIFSLKTLRTEYIIEKVERKEQPEISEMVLRELIINAMTHREYFSEGRILIEIYSDRFEISNPGGLLFKRSELGKISLSRNPLLVDLVHRLRLVERIGSGIIRIRELMKDRITFDIDSDWFFVKIKRNILVKDGVKDGAKDGAKLTSNQEKIFNKIKEILEITAEDLSDVVGINKRNIEKNLSKLQELRVIKRVGSDKSGHWEIIGDN</sequence>
<proteinExistence type="predicted"/>
<dbReference type="InterPro" id="IPR036390">
    <property type="entry name" value="WH_DNA-bd_sf"/>
</dbReference>
<reference evidence="1 2" key="1">
    <citation type="submission" date="2017-09" db="EMBL/GenBank/DDBJ databases">
        <title>Depth-based differentiation of microbial function through sediment-hosted aquifers and enrichment of novel symbionts in the deep terrestrial subsurface.</title>
        <authorList>
            <person name="Probst A.J."/>
            <person name="Ladd B."/>
            <person name="Jarett J.K."/>
            <person name="Geller-Mcgrath D.E."/>
            <person name="Sieber C.M."/>
            <person name="Emerson J.B."/>
            <person name="Anantharaman K."/>
            <person name="Thomas B.C."/>
            <person name="Malmstrom R."/>
            <person name="Stieglmeier M."/>
            <person name="Klingl A."/>
            <person name="Woyke T."/>
            <person name="Ryan C.M."/>
            <person name="Banfield J.F."/>
        </authorList>
    </citation>
    <scope>NUCLEOTIDE SEQUENCE [LARGE SCALE GENOMIC DNA]</scope>
    <source>
        <strain evidence="1">CG08_land_8_20_14_0_20_45_16</strain>
    </source>
</reference>
<organism evidence="1 2">
    <name type="scientific">Candidatus Saganbacteria bacterium CG08_land_8_20_14_0_20_45_16</name>
    <dbReference type="NCBI Taxonomy" id="2014293"/>
    <lineage>
        <taxon>Bacteria</taxon>
        <taxon>Bacillati</taxon>
        <taxon>Saganbacteria</taxon>
    </lineage>
</organism>